<dbReference type="Proteomes" id="UP001217089">
    <property type="component" value="Unassembled WGS sequence"/>
</dbReference>
<protein>
    <recommendedName>
        <fullName evidence="3">DDE Tnp4 domain-containing protein</fullName>
    </recommendedName>
</protein>
<keyword evidence="2" id="KW-1185">Reference proteome</keyword>
<reference evidence="1 2" key="1">
    <citation type="submission" date="2022-12" db="EMBL/GenBank/DDBJ databases">
        <title>Chromosome-level genome of Tegillarca granosa.</title>
        <authorList>
            <person name="Kim J."/>
        </authorList>
    </citation>
    <scope>NUCLEOTIDE SEQUENCE [LARGE SCALE GENOMIC DNA]</scope>
    <source>
        <strain evidence="1">Teg-2019</strain>
        <tissue evidence="1">Adductor muscle</tissue>
    </source>
</reference>
<evidence type="ECO:0008006" key="3">
    <source>
        <dbReference type="Google" id="ProtNLM"/>
    </source>
</evidence>
<gene>
    <name evidence="1" type="ORF">KUTeg_021390</name>
</gene>
<sequence>MYVKNCFLLDQNKNFMWRVLTQRTTVIEYLMQVPGHSRCLIDSGFASIKKLYRRSNRDSIEQLQKVVEKSAGSNTAKIDNASEALPEVIYPAGLSRDRQQYLYSSVRPYVRSAYKDITCPSPVEEEI</sequence>
<proteinExistence type="predicted"/>
<comment type="caution">
    <text evidence="1">The sequence shown here is derived from an EMBL/GenBank/DDBJ whole genome shotgun (WGS) entry which is preliminary data.</text>
</comment>
<name>A0ABQ9EAM1_TEGGR</name>
<organism evidence="1 2">
    <name type="scientific">Tegillarca granosa</name>
    <name type="common">Malaysian cockle</name>
    <name type="synonym">Anadara granosa</name>
    <dbReference type="NCBI Taxonomy" id="220873"/>
    <lineage>
        <taxon>Eukaryota</taxon>
        <taxon>Metazoa</taxon>
        <taxon>Spiralia</taxon>
        <taxon>Lophotrochozoa</taxon>
        <taxon>Mollusca</taxon>
        <taxon>Bivalvia</taxon>
        <taxon>Autobranchia</taxon>
        <taxon>Pteriomorphia</taxon>
        <taxon>Arcoida</taxon>
        <taxon>Arcoidea</taxon>
        <taxon>Arcidae</taxon>
        <taxon>Tegillarca</taxon>
    </lineage>
</organism>
<dbReference type="EMBL" id="JARBDR010000918">
    <property type="protein sequence ID" value="KAJ8302403.1"/>
    <property type="molecule type" value="Genomic_DNA"/>
</dbReference>
<accession>A0ABQ9EAM1</accession>
<evidence type="ECO:0000313" key="1">
    <source>
        <dbReference type="EMBL" id="KAJ8302403.1"/>
    </source>
</evidence>
<evidence type="ECO:0000313" key="2">
    <source>
        <dbReference type="Proteomes" id="UP001217089"/>
    </source>
</evidence>